<name>A0A1G5JHB0_9BACT</name>
<proteinExistence type="predicted"/>
<protein>
    <submittedName>
        <fullName evidence="2">Uncharacterized protein</fullName>
    </submittedName>
</protein>
<dbReference type="AlphaFoldDB" id="A0A1G5JHB0"/>
<accession>A0A1G5JHB0</accession>
<dbReference type="Proteomes" id="UP000198870">
    <property type="component" value="Unassembled WGS sequence"/>
</dbReference>
<keyword evidence="1" id="KW-0472">Membrane</keyword>
<reference evidence="2 3" key="1">
    <citation type="submission" date="2016-10" db="EMBL/GenBank/DDBJ databases">
        <authorList>
            <person name="de Groot N.N."/>
        </authorList>
    </citation>
    <scope>NUCLEOTIDE SEQUENCE [LARGE SCALE GENOMIC DNA]</scope>
    <source>
        <strain evidence="2 3">AA1</strain>
    </source>
</reference>
<dbReference type="EMBL" id="FMUX01000031">
    <property type="protein sequence ID" value="SCY87736.1"/>
    <property type="molecule type" value="Genomic_DNA"/>
</dbReference>
<keyword evidence="1" id="KW-0812">Transmembrane</keyword>
<evidence type="ECO:0000256" key="1">
    <source>
        <dbReference type="SAM" id="Phobius"/>
    </source>
</evidence>
<keyword evidence="1" id="KW-1133">Transmembrane helix</keyword>
<evidence type="ECO:0000313" key="3">
    <source>
        <dbReference type="Proteomes" id="UP000198870"/>
    </source>
</evidence>
<keyword evidence="3" id="KW-1185">Reference proteome</keyword>
<sequence length="34" mass="3709">MNDAKAITNLIIVILILVVGIVPVIGIRLHKGDW</sequence>
<evidence type="ECO:0000313" key="2">
    <source>
        <dbReference type="EMBL" id="SCY87736.1"/>
    </source>
</evidence>
<gene>
    <name evidence="2" type="ORF">SAMN05216233_13111</name>
</gene>
<organism evidence="2 3">
    <name type="scientific">Desulfoluna spongiiphila</name>
    <dbReference type="NCBI Taxonomy" id="419481"/>
    <lineage>
        <taxon>Bacteria</taxon>
        <taxon>Pseudomonadati</taxon>
        <taxon>Thermodesulfobacteriota</taxon>
        <taxon>Desulfobacteria</taxon>
        <taxon>Desulfobacterales</taxon>
        <taxon>Desulfolunaceae</taxon>
        <taxon>Desulfoluna</taxon>
    </lineage>
</organism>
<feature type="transmembrane region" description="Helical" evidence="1">
    <location>
        <begin position="6"/>
        <end position="27"/>
    </location>
</feature>